<sequence length="439" mass="48828">MELLSTIASTIGSVTWGPLVGLSKRSILMLLERIETGSLIIETQDGETFSYGPGGSPSSHLEVKSDMFWVRLLLFADMGFSEAYMLGEVECSDLCSFFTVFIKNRAQLSNANTISSTVFNSLTSIVRSTNTMTNSLLNVAAHYDISNDMFSAFLTPDMTYSCALFDTSVPNDTNLEAAQYKKLNKIINLAKIKSADHVLEIGTGWGSFAMEAVKKTGCKVTSLTLSVEQKILAEKRIAQAGLADSITVLLCDYRALKTPKKKFDKVVSIEMLEAVGKEYLDTYFEVIHRVLKADGGIAVFQCITMPETRSDSYAKGNDFIRKYIFPGGYLPSHTQLVSSINRGSAGELVLESVDNIGGNYTRTLRIWCEEFLKKFDTQIAPALKKQHPNMRNDDAEVFRRKWVYYFTYCEAGFKSKVLNDIIFSVGREGATELYEGIPL</sequence>
<dbReference type="GO" id="GO:0008610">
    <property type="term" value="P:lipid biosynthetic process"/>
    <property type="evidence" value="ECO:0007669"/>
    <property type="project" value="InterPro"/>
</dbReference>
<keyword evidence="7" id="KW-1185">Reference proteome</keyword>
<evidence type="ECO:0000256" key="1">
    <source>
        <dbReference type="ARBA" id="ARBA00010815"/>
    </source>
</evidence>
<name>A0A3N4KVH5_9PEZI</name>
<keyword evidence="3" id="KW-0808">Transferase</keyword>
<gene>
    <name evidence="6" type="ORF">P167DRAFT_519869</name>
</gene>
<dbReference type="SUPFAM" id="SSF53335">
    <property type="entry name" value="S-adenosyl-L-methionine-dependent methyltransferases"/>
    <property type="match status" value="1"/>
</dbReference>
<dbReference type="InterPro" id="IPR050723">
    <property type="entry name" value="CFA/CMAS"/>
</dbReference>
<evidence type="ECO:0000256" key="3">
    <source>
        <dbReference type="ARBA" id="ARBA00022679"/>
    </source>
</evidence>
<dbReference type="PIRSF" id="PIRSF003085">
    <property type="entry name" value="CMAS"/>
    <property type="match status" value="1"/>
</dbReference>
<dbReference type="OrthoDB" id="8300214at2759"/>
<dbReference type="EMBL" id="ML119117">
    <property type="protein sequence ID" value="RPB14537.1"/>
    <property type="molecule type" value="Genomic_DNA"/>
</dbReference>
<accession>A0A3N4KVH5</accession>
<keyword evidence="5" id="KW-0443">Lipid metabolism</keyword>
<protein>
    <submittedName>
        <fullName evidence="6">Cyclopropane-fatty-acyl-phospholipid synthase</fullName>
    </submittedName>
</protein>
<organism evidence="6 7">
    <name type="scientific">Morchella conica CCBAS932</name>
    <dbReference type="NCBI Taxonomy" id="1392247"/>
    <lineage>
        <taxon>Eukaryota</taxon>
        <taxon>Fungi</taxon>
        <taxon>Dikarya</taxon>
        <taxon>Ascomycota</taxon>
        <taxon>Pezizomycotina</taxon>
        <taxon>Pezizomycetes</taxon>
        <taxon>Pezizales</taxon>
        <taxon>Morchellaceae</taxon>
        <taxon>Morchella</taxon>
    </lineage>
</organism>
<dbReference type="Proteomes" id="UP000277580">
    <property type="component" value="Unassembled WGS sequence"/>
</dbReference>
<keyword evidence="4" id="KW-0949">S-adenosyl-L-methionine</keyword>
<evidence type="ECO:0000313" key="6">
    <source>
        <dbReference type="EMBL" id="RPB14537.1"/>
    </source>
</evidence>
<dbReference type="GO" id="GO:0032259">
    <property type="term" value="P:methylation"/>
    <property type="evidence" value="ECO:0007669"/>
    <property type="project" value="UniProtKB-KW"/>
</dbReference>
<evidence type="ECO:0000256" key="2">
    <source>
        <dbReference type="ARBA" id="ARBA00022603"/>
    </source>
</evidence>
<comment type="similarity">
    <text evidence="1">Belongs to the CFA/CMAS family.</text>
</comment>
<reference evidence="6 7" key="1">
    <citation type="journal article" date="2018" name="Nat. Ecol. Evol.">
        <title>Pezizomycetes genomes reveal the molecular basis of ectomycorrhizal truffle lifestyle.</title>
        <authorList>
            <person name="Murat C."/>
            <person name="Payen T."/>
            <person name="Noel B."/>
            <person name="Kuo A."/>
            <person name="Morin E."/>
            <person name="Chen J."/>
            <person name="Kohler A."/>
            <person name="Krizsan K."/>
            <person name="Balestrini R."/>
            <person name="Da Silva C."/>
            <person name="Montanini B."/>
            <person name="Hainaut M."/>
            <person name="Levati E."/>
            <person name="Barry K.W."/>
            <person name="Belfiori B."/>
            <person name="Cichocki N."/>
            <person name="Clum A."/>
            <person name="Dockter R.B."/>
            <person name="Fauchery L."/>
            <person name="Guy J."/>
            <person name="Iotti M."/>
            <person name="Le Tacon F."/>
            <person name="Lindquist E.A."/>
            <person name="Lipzen A."/>
            <person name="Malagnac F."/>
            <person name="Mello A."/>
            <person name="Molinier V."/>
            <person name="Miyauchi S."/>
            <person name="Poulain J."/>
            <person name="Riccioni C."/>
            <person name="Rubini A."/>
            <person name="Sitrit Y."/>
            <person name="Splivallo R."/>
            <person name="Traeger S."/>
            <person name="Wang M."/>
            <person name="Zifcakova L."/>
            <person name="Wipf D."/>
            <person name="Zambonelli A."/>
            <person name="Paolocci F."/>
            <person name="Nowrousian M."/>
            <person name="Ottonello S."/>
            <person name="Baldrian P."/>
            <person name="Spatafora J.W."/>
            <person name="Henrissat B."/>
            <person name="Nagy L.G."/>
            <person name="Aury J.M."/>
            <person name="Wincker P."/>
            <person name="Grigoriev I.V."/>
            <person name="Bonfante P."/>
            <person name="Martin F.M."/>
        </authorList>
    </citation>
    <scope>NUCLEOTIDE SEQUENCE [LARGE SCALE GENOMIC DNA]</scope>
    <source>
        <strain evidence="6 7">CCBAS932</strain>
    </source>
</reference>
<dbReference type="InterPro" id="IPR029063">
    <property type="entry name" value="SAM-dependent_MTases_sf"/>
</dbReference>
<dbReference type="Gene3D" id="3.40.50.150">
    <property type="entry name" value="Vaccinia Virus protein VP39"/>
    <property type="match status" value="1"/>
</dbReference>
<evidence type="ECO:0000256" key="5">
    <source>
        <dbReference type="ARBA" id="ARBA00023098"/>
    </source>
</evidence>
<dbReference type="AlphaFoldDB" id="A0A3N4KVH5"/>
<evidence type="ECO:0000256" key="4">
    <source>
        <dbReference type="ARBA" id="ARBA00022691"/>
    </source>
</evidence>
<dbReference type="GO" id="GO:0008168">
    <property type="term" value="F:methyltransferase activity"/>
    <property type="evidence" value="ECO:0007669"/>
    <property type="project" value="UniProtKB-KW"/>
</dbReference>
<evidence type="ECO:0000313" key="7">
    <source>
        <dbReference type="Proteomes" id="UP000277580"/>
    </source>
</evidence>
<dbReference type="Pfam" id="PF02353">
    <property type="entry name" value="CMAS"/>
    <property type="match status" value="1"/>
</dbReference>
<dbReference type="InParanoid" id="A0A3N4KVH5"/>
<dbReference type="PANTHER" id="PTHR43667:SF2">
    <property type="entry name" value="FATTY ACID C-METHYL TRANSFERASE"/>
    <property type="match status" value="1"/>
</dbReference>
<dbReference type="InterPro" id="IPR003333">
    <property type="entry name" value="CMAS"/>
</dbReference>
<dbReference type="CDD" id="cd02440">
    <property type="entry name" value="AdoMet_MTases"/>
    <property type="match status" value="1"/>
</dbReference>
<dbReference type="PANTHER" id="PTHR43667">
    <property type="entry name" value="CYCLOPROPANE-FATTY-ACYL-PHOSPHOLIPID SYNTHASE"/>
    <property type="match status" value="1"/>
</dbReference>
<keyword evidence="2" id="KW-0489">Methyltransferase</keyword>
<proteinExistence type="inferred from homology"/>
<dbReference type="STRING" id="1392247.A0A3N4KVH5"/>